<evidence type="ECO:0000313" key="2">
    <source>
        <dbReference type="EMBL" id="SUX25555.1"/>
    </source>
</evidence>
<proteinExistence type="predicted"/>
<dbReference type="AlphaFoldDB" id="A0A381EEX8"/>
<gene>
    <name evidence="2" type="ORF">NCTC13294_02491</name>
</gene>
<dbReference type="PROSITE" id="PS51257">
    <property type="entry name" value="PROKAR_LIPOPROTEIN"/>
    <property type="match status" value="1"/>
</dbReference>
<protein>
    <recommendedName>
        <fullName evidence="4">Cell surface protein</fullName>
    </recommendedName>
</protein>
<evidence type="ECO:0000313" key="3">
    <source>
        <dbReference type="Proteomes" id="UP000254572"/>
    </source>
</evidence>
<sequence>MKKAVFASLIAAAFPVIALAGSCDDYFKKAEEGLKKDGAYSEQTMKIIKDQVAAVPADQQETFCKTALEAYSMADQDSDKDDAEEKKDAAKG</sequence>
<evidence type="ECO:0008006" key="4">
    <source>
        <dbReference type="Google" id="ProtNLM"/>
    </source>
</evidence>
<dbReference type="EMBL" id="UFUW01000001">
    <property type="protein sequence ID" value="SUX25555.1"/>
    <property type="molecule type" value="Genomic_DNA"/>
</dbReference>
<feature type="signal peptide" evidence="1">
    <location>
        <begin position="1"/>
        <end position="20"/>
    </location>
</feature>
<evidence type="ECO:0000256" key="1">
    <source>
        <dbReference type="SAM" id="SignalP"/>
    </source>
</evidence>
<feature type="chain" id="PRO_5017061564" description="Cell surface protein" evidence="1">
    <location>
        <begin position="21"/>
        <end position="92"/>
    </location>
</feature>
<dbReference type="RefSeq" id="WP_115612564.1">
    <property type="nucleotide sequence ID" value="NZ_JBHLZC010000001.1"/>
</dbReference>
<accession>A0A381EEX8</accession>
<keyword evidence="1" id="KW-0732">Signal</keyword>
<dbReference type="OrthoDB" id="5678640at2"/>
<name>A0A381EEX8_9GAMM</name>
<organism evidence="2 3">
    <name type="scientific">Cardiobacterium valvarum</name>
    <dbReference type="NCBI Taxonomy" id="194702"/>
    <lineage>
        <taxon>Bacteria</taxon>
        <taxon>Pseudomonadati</taxon>
        <taxon>Pseudomonadota</taxon>
        <taxon>Gammaproteobacteria</taxon>
        <taxon>Cardiobacteriales</taxon>
        <taxon>Cardiobacteriaceae</taxon>
        <taxon>Cardiobacterium</taxon>
    </lineage>
</organism>
<dbReference type="Proteomes" id="UP000254572">
    <property type="component" value="Unassembled WGS sequence"/>
</dbReference>
<reference evidence="2 3" key="1">
    <citation type="submission" date="2018-06" db="EMBL/GenBank/DDBJ databases">
        <authorList>
            <consortium name="Pathogen Informatics"/>
            <person name="Doyle S."/>
        </authorList>
    </citation>
    <scope>NUCLEOTIDE SEQUENCE [LARGE SCALE GENOMIC DNA]</scope>
    <source>
        <strain evidence="2 3">NCTC13294</strain>
    </source>
</reference>
<keyword evidence="3" id="KW-1185">Reference proteome</keyword>